<dbReference type="SUPFAM" id="SSF56176">
    <property type="entry name" value="FAD-binding/transporter-associated domain-like"/>
    <property type="match status" value="1"/>
</dbReference>
<dbReference type="Pfam" id="PF03471">
    <property type="entry name" value="CorC_HlyC"/>
    <property type="match status" value="1"/>
</dbReference>
<dbReference type="AlphaFoldDB" id="A0A2H3KJY7"/>
<dbReference type="RefSeq" id="WP_097653718.1">
    <property type="nucleotide sequence ID" value="NZ_LYXE01000109.1"/>
</dbReference>
<dbReference type="InterPro" id="IPR036318">
    <property type="entry name" value="FAD-bd_PCMH-like_sf"/>
</dbReference>
<keyword evidence="7 9" id="KW-0129">CBS domain</keyword>
<evidence type="ECO:0000313" key="14">
    <source>
        <dbReference type="EMBL" id="PDV98215.1"/>
    </source>
</evidence>
<proteinExistence type="inferred from homology"/>
<dbReference type="PANTHER" id="PTHR43099">
    <property type="entry name" value="UPF0053 PROTEIN YRKA"/>
    <property type="match status" value="1"/>
</dbReference>
<dbReference type="EMBL" id="LYXE01000109">
    <property type="protein sequence ID" value="PDV98215.1"/>
    <property type="molecule type" value="Genomic_DNA"/>
</dbReference>
<keyword evidence="4 10" id="KW-0812">Transmembrane</keyword>
<dbReference type="FunFam" id="3.30.465.10:FF:000023">
    <property type="entry name" value="Magnesium and cobalt transporter"/>
    <property type="match status" value="1"/>
</dbReference>
<evidence type="ECO:0000256" key="1">
    <source>
        <dbReference type="ARBA" id="ARBA00004651"/>
    </source>
</evidence>
<feature type="transmembrane region" description="Helical" evidence="11">
    <location>
        <begin position="57"/>
        <end position="81"/>
    </location>
</feature>
<sequence length="431" mass="47699">MTFEIIIILVLILANGIFAGTELAILGAKRGRLEQHAADGSVGATAALRLQDDPNRFLSAVQVGITLIGILTGAFGGASLAARLSPLLSSLPVVGPYATQLAFGIVVLVITFFTLVFGELVPKRLALLKAEQYAMLIATPMTFIARLSSPVVSLLAFSTQLVLRLLGLDKTRPAQVTEEDIQALVREGTSGGEVTLHEQQLIESIFEFSDQQVRQIMTPRRDIVMIEAEATLGQIMHQVLEEGYSRFPIYQDTPDQIIGIVHVRDLLMLYHREGEDALVQSVISSPLYVAEHSLATQLLATFRKQQRHMAIVVGEEGGVEGLVTLEDVLEEIVGNIEDEFDEPEPEFIVRREDGSWLIDGRLPTDDLKVLLEVEDLPDEAIYRYDTLAGLVITLLGQIPTTGDYVDWDRWRFEVVDMDGRRIDRILLTNKT</sequence>
<feature type="transmembrane region" description="Helical" evidence="11">
    <location>
        <begin position="6"/>
        <end position="26"/>
    </location>
</feature>
<evidence type="ECO:0000256" key="9">
    <source>
        <dbReference type="PROSITE-ProRule" id="PRU00703"/>
    </source>
</evidence>
<organism evidence="14 15">
    <name type="scientific">Candidatus Chloroploca asiatica</name>
    <dbReference type="NCBI Taxonomy" id="1506545"/>
    <lineage>
        <taxon>Bacteria</taxon>
        <taxon>Bacillati</taxon>
        <taxon>Chloroflexota</taxon>
        <taxon>Chloroflexia</taxon>
        <taxon>Chloroflexales</taxon>
        <taxon>Chloroflexineae</taxon>
        <taxon>Oscillochloridaceae</taxon>
        <taxon>Candidatus Chloroploca</taxon>
    </lineage>
</organism>
<keyword evidence="5" id="KW-0677">Repeat</keyword>
<dbReference type="InterPro" id="IPR005170">
    <property type="entry name" value="Transptr-assoc_dom"/>
</dbReference>
<dbReference type="Pfam" id="PF01595">
    <property type="entry name" value="CNNM"/>
    <property type="match status" value="1"/>
</dbReference>
<comment type="subcellular location">
    <subcellularLocation>
        <location evidence="1">Cell membrane</location>
        <topology evidence="1">Multi-pass membrane protein</topology>
    </subcellularLocation>
</comment>
<dbReference type="Proteomes" id="UP000220922">
    <property type="component" value="Unassembled WGS sequence"/>
</dbReference>
<dbReference type="InterPro" id="IPR046342">
    <property type="entry name" value="CBS_dom_sf"/>
</dbReference>
<comment type="similarity">
    <text evidence="2">Belongs to the UPF0053 family.</text>
</comment>
<evidence type="ECO:0000256" key="6">
    <source>
        <dbReference type="ARBA" id="ARBA00022989"/>
    </source>
</evidence>
<dbReference type="InterPro" id="IPR016169">
    <property type="entry name" value="FAD-bd_PCMH_sub2"/>
</dbReference>
<feature type="transmembrane region" description="Helical" evidence="11">
    <location>
        <begin position="101"/>
        <end position="121"/>
    </location>
</feature>
<evidence type="ECO:0000256" key="10">
    <source>
        <dbReference type="PROSITE-ProRule" id="PRU01193"/>
    </source>
</evidence>
<accession>A0A2H3KJY7</accession>
<feature type="transmembrane region" description="Helical" evidence="11">
    <location>
        <begin position="133"/>
        <end position="157"/>
    </location>
</feature>
<protein>
    <recommendedName>
        <fullName evidence="16">Hemolysin</fullName>
    </recommendedName>
</protein>
<comment type="caution">
    <text evidence="14">The sequence shown here is derived from an EMBL/GenBank/DDBJ whole genome shotgun (WGS) entry which is preliminary data.</text>
</comment>
<feature type="domain" description="CBS" evidence="12">
    <location>
        <begin position="282"/>
        <end position="339"/>
    </location>
</feature>
<dbReference type="Gene3D" id="3.30.465.10">
    <property type="match status" value="1"/>
</dbReference>
<dbReference type="SMART" id="SM01091">
    <property type="entry name" value="CorC_HlyC"/>
    <property type="match status" value="1"/>
</dbReference>
<evidence type="ECO:0000256" key="5">
    <source>
        <dbReference type="ARBA" id="ARBA00022737"/>
    </source>
</evidence>
<evidence type="ECO:0000256" key="2">
    <source>
        <dbReference type="ARBA" id="ARBA00006337"/>
    </source>
</evidence>
<dbReference type="InterPro" id="IPR002550">
    <property type="entry name" value="CNNM"/>
</dbReference>
<dbReference type="OrthoDB" id="9798188at2"/>
<dbReference type="GO" id="GO:0005886">
    <property type="term" value="C:plasma membrane"/>
    <property type="evidence" value="ECO:0007669"/>
    <property type="project" value="UniProtKB-SubCell"/>
</dbReference>
<evidence type="ECO:0000256" key="8">
    <source>
        <dbReference type="ARBA" id="ARBA00023136"/>
    </source>
</evidence>
<dbReference type="InterPro" id="IPR051676">
    <property type="entry name" value="UPF0053_domain"/>
</dbReference>
<dbReference type="CDD" id="cd04590">
    <property type="entry name" value="CBS_pair_CorC_HlyC_assoc"/>
    <property type="match status" value="1"/>
</dbReference>
<evidence type="ECO:0000256" key="3">
    <source>
        <dbReference type="ARBA" id="ARBA00022475"/>
    </source>
</evidence>
<keyword evidence="6 10" id="KW-1133">Transmembrane helix</keyword>
<evidence type="ECO:0000259" key="13">
    <source>
        <dbReference type="PROSITE" id="PS51846"/>
    </source>
</evidence>
<evidence type="ECO:0008006" key="16">
    <source>
        <dbReference type="Google" id="ProtNLM"/>
    </source>
</evidence>
<evidence type="ECO:0000259" key="12">
    <source>
        <dbReference type="PROSITE" id="PS51371"/>
    </source>
</evidence>
<feature type="domain" description="CNNM transmembrane" evidence="13">
    <location>
        <begin position="1"/>
        <end position="198"/>
    </location>
</feature>
<dbReference type="FunFam" id="3.10.580.10:FF:000002">
    <property type="entry name" value="Magnesium/cobalt efflux protein CorC"/>
    <property type="match status" value="1"/>
</dbReference>
<keyword evidence="8 10" id="KW-0472">Membrane</keyword>
<dbReference type="InterPro" id="IPR044751">
    <property type="entry name" value="Ion_transp-like_CBS"/>
</dbReference>
<feature type="domain" description="CBS" evidence="12">
    <location>
        <begin position="217"/>
        <end position="277"/>
    </location>
</feature>
<dbReference type="PANTHER" id="PTHR43099:SF2">
    <property type="entry name" value="UPF0053 PROTEIN YRKA"/>
    <property type="match status" value="1"/>
</dbReference>
<reference evidence="14 15" key="1">
    <citation type="submission" date="2016-05" db="EMBL/GenBank/DDBJ databases">
        <authorList>
            <person name="Lavstsen T."/>
            <person name="Jespersen J.S."/>
        </authorList>
    </citation>
    <scope>NUCLEOTIDE SEQUENCE [LARGE SCALE GENOMIC DNA]</scope>
    <source>
        <strain evidence="14 15">B7-9</strain>
    </source>
</reference>
<name>A0A2H3KJY7_9CHLR</name>
<dbReference type="PROSITE" id="PS51371">
    <property type="entry name" value="CBS"/>
    <property type="match status" value="2"/>
</dbReference>
<evidence type="ECO:0000256" key="7">
    <source>
        <dbReference type="ARBA" id="ARBA00023122"/>
    </source>
</evidence>
<dbReference type="Gene3D" id="3.10.580.10">
    <property type="entry name" value="CBS-domain"/>
    <property type="match status" value="1"/>
</dbReference>
<dbReference type="Pfam" id="PF00571">
    <property type="entry name" value="CBS"/>
    <property type="match status" value="2"/>
</dbReference>
<evidence type="ECO:0000313" key="15">
    <source>
        <dbReference type="Proteomes" id="UP000220922"/>
    </source>
</evidence>
<evidence type="ECO:0000256" key="4">
    <source>
        <dbReference type="ARBA" id="ARBA00022692"/>
    </source>
</evidence>
<evidence type="ECO:0000256" key="11">
    <source>
        <dbReference type="SAM" id="Phobius"/>
    </source>
</evidence>
<keyword evidence="15" id="KW-1185">Reference proteome</keyword>
<keyword evidence="3" id="KW-1003">Cell membrane</keyword>
<gene>
    <name evidence="14" type="ORF">A9Q02_16370</name>
</gene>
<dbReference type="PROSITE" id="PS51846">
    <property type="entry name" value="CNNM"/>
    <property type="match status" value="1"/>
</dbReference>
<dbReference type="InterPro" id="IPR000644">
    <property type="entry name" value="CBS_dom"/>
</dbReference>
<dbReference type="GO" id="GO:0050660">
    <property type="term" value="F:flavin adenine dinucleotide binding"/>
    <property type="evidence" value="ECO:0007669"/>
    <property type="project" value="InterPro"/>
</dbReference>
<dbReference type="SUPFAM" id="SSF54631">
    <property type="entry name" value="CBS-domain pair"/>
    <property type="match status" value="1"/>
</dbReference>